<proteinExistence type="inferred from homology"/>
<keyword evidence="7" id="KW-0325">Glycoprotein</keyword>
<feature type="domain" description="Prenylcysteine lyase" evidence="9">
    <location>
        <begin position="157"/>
        <end position="516"/>
    </location>
</feature>
<gene>
    <name evidence="10" type="ORF">IWW36_001896</name>
</gene>
<evidence type="ECO:0000256" key="5">
    <source>
        <dbReference type="ARBA" id="ARBA00022827"/>
    </source>
</evidence>
<name>A0A9W8IEK6_9FUNG</name>
<reference evidence="10" key="1">
    <citation type="submission" date="2022-07" db="EMBL/GenBank/DDBJ databases">
        <title>Phylogenomic reconstructions and comparative analyses of Kickxellomycotina fungi.</title>
        <authorList>
            <person name="Reynolds N.K."/>
            <person name="Stajich J.E."/>
            <person name="Barry K."/>
            <person name="Grigoriev I.V."/>
            <person name="Crous P."/>
            <person name="Smith M.E."/>
        </authorList>
    </citation>
    <scope>NUCLEOTIDE SEQUENCE</scope>
    <source>
        <strain evidence="10">NRRL 1566</strain>
    </source>
</reference>
<evidence type="ECO:0000256" key="7">
    <source>
        <dbReference type="ARBA" id="ARBA00023180"/>
    </source>
</evidence>
<keyword evidence="6" id="KW-0560">Oxidoreductase</keyword>
<evidence type="ECO:0000256" key="6">
    <source>
        <dbReference type="ARBA" id="ARBA00023002"/>
    </source>
</evidence>
<keyword evidence="4 8" id="KW-0732">Signal</keyword>
<keyword evidence="5" id="KW-0274">FAD</keyword>
<sequence>MRFLKPFLVFTHLALTMIASSASPRRVAIVGAGAAGSSAAYFIQEELLAHGEQPAEIHVFERSNLVGGRARVGTVEYNNRTLYFEQGASMFISKNFHLMEMTSKFNLTLCQHPCTYAKGDGGHTTAKLLESSLGSYGIWDPEDLRGSGRWIVGPGNNWRLLDALKALWRYSGPGDYSHVQKRTRTAVDEFLQSYKVFNDTSTIYSTWEEYLSDKPLLQSSLYYSAYEYYLSAKEGVRRKFLEEVVSLATRVNYMQDIDKVNSLGAHISMAAGSDAAYSIAGGNYQIFDRMLASSASHLHLNTSIAEIQRSNKTTGTYTVLTRSNDVYDEFDSVIIAAPLSLANISVIENKYQDHTEYVHMYVTFAIGTLRNDLFPKGKIPRLVVTPYKTTKPFNCLSILACLGSEELNSSRQCRDGPVLVKMFSHKRIDLEKIFAKVEWHHEQEWHSYPKLKPLNAGFVQQDPQSTAYYLHRSLPPPIILDRRDSNNGVYYINGMEALFSTMESQTVAAKNVIRLALFGTPNSTI</sequence>
<keyword evidence="3" id="KW-0285">Flavoprotein</keyword>
<dbReference type="GO" id="GO:0030327">
    <property type="term" value="P:prenylated protein catabolic process"/>
    <property type="evidence" value="ECO:0007669"/>
    <property type="project" value="TreeGrafter"/>
</dbReference>
<dbReference type="SUPFAM" id="SSF51905">
    <property type="entry name" value="FAD/NAD(P)-binding domain"/>
    <property type="match status" value="1"/>
</dbReference>
<feature type="chain" id="PRO_5040815937" description="Prenylcysteine lyase domain-containing protein" evidence="8">
    <location>
        <begin position="23"/>
        <end position="525"/>
    </location>
</feature>
<feature type="signal peptide" evidence="8">
    <location>
        <begin position="1"/>
        <end position="22"/>
    </location>
</feature>
<dbReference type="EMBL" id="JANBUW010000032">
    <property type="protein sequence ID" value="KAJ2850458.1"/>
    <property type="molecule type" value="Genomic_DNA"/>
</dbReference>
<dbReference type="OrthoDB" id="437369at2759"/>
<keyword evidence="11" id="KW-1185">Reference proteome</keyword>
<evidence type="ECO:0000259" key="9">
    <source>
        <dbReference type="Pfam" id="PF07156"/>
    </source>
</evidence>
<dbReference type="InterPro" id="IPR010795">
    <property type="entry name" value="Prenylcys_lyase"/>
</dbReference>
<evidence type="ECO:0000256" key="1">
    <source>
        <dbReference type="ARBA" id="ARBA00001974"/>
    </source>
</evidence>
<evidence type="ECO:0000256" key="4">
    <source>
        <dbReference type="ARBA" id="ARBA00022729"/>
    </source>
</evidence>
<organism evidence="10 11">
    <name type="scientific">Coemansia brasiliensis</name>
    <dbReference type="NCBI Taxonomy" id="2650707"/>
    <lineage>
        <taxon>Eukaryota</taxon>
        <taxon>Fungi</taxon>
        <taxon>Fungi incertae sedis</taxon>
        <taxon>Zoopagomycota</taxon>
        <taxon>Kickxellomycotina</taxon>
        <taxon>Kickxellomycetes</taxon>
        <taxon>Kickxellales</taxon>
        <taxon>Kickxellaceae</taxon>
        <taxon>Coemansia</taxon>
    </lineage>
</organism>
<protein>
    <recommendedName>
        <fullName evidence="9">Prenylcysteine lyase domain-containing protein</fullName>
    </recommendedName>
</protein>
<evidence type="ECO:0000256" key="3">
    <source>
        <dbReference type="ARBA" id="ARBA00022630"/>
    </source>
</evidence>
<evidence type="ECO:0000313" key="11">
    <source>
        <dbReference type="Proteomes" id="UP001139887"/>
    </source>
</evidence>
<dbReference type="AlphaFoldDB" id="A0A9W8IEK6"/>
<evidence type="ECO:0000256" key="8">
    <source>
        <dbReference type="SAM" id="SignalP"/>
    </source>
</evidence>
<dbReference type="Pfam" id="PF13450">
    <property type="entry name" value="NAD_binding_8"/>
    <property type="match status" value="1"/>
</dbReference>
<accession>A0A9W8IEK6</accession>
<dbReference type="Pfam" id="PF07156">
    <property type="entry name" value="Prenylcys_lyase"/>
    <property type="match status" value="1"/>
</dbReference>
<dbReference type="PANTHER" id="PTHR15944">
    <property type="entry name" value="FARNESYLCYSTEINE LYASE"/>
    <property type="match status" value="1"/>
</dbReference>
<comment type="cofactor">
    <cofactor evidence="1">
        <name>FAD</name>
        <dbReference type="ChEBI" id="CHEBI:57692"/>
    </cofactor>
</comment>
<comment type="caution">
    <text evidence="10">The sequence shown here is derived from an EMBL/GenBank/DDBJ whole genome shotgun (WGS) entry which is preliminary data.</text>
</comment>
<evidence type="ECO:0000313" key="10">
    <source>
        <dbReference type="EMBL" id="KAJ2850458.1"/>
    </source>
</evidence>
<dbReference type="PANTHER" id="PTHR15944:SF0">
    <property type="entry name" value="PRENYLCYSTEINE LYASE DOMAIN-CONTAINING PROTEIN"/>
    <property type="match status" value="1"/>
</dbReference>
<comment type="similarity">
    <text evidence="2">Belongs to the prenylcysteine oxidase family.</text>
</comment>
<dbReference type="Gene3D" id="1.10.405.10">
    <property type="entry name" value="Guanine Nucleotide Dissociation Inhibitor, domain 1"/>
    <property type="match status" value="1"/>
</dbReference>
<dbReference type="InterPro" id="IPR017046">
    <property type="entry name" value="Prenylcysteine_Oxase1"/>
</dbReference>
<dbReference type="GO" id="GO:0001735">
    <property type="term" value="F:prenylcysteine oxidase activity"/>
    <property type="evidence" value="ECO:0007669"/>
    <property type="project" value="InterPro"/>
</dbReference>
<dbReference type="InterPro" id="IPR036188">
    <property type="entry name" value="FAD/NAD-bd_sf"/>
</dbReference>
<dbReference type="GO" id="GO:0030328">
    <property type="term" value="P:prenylcysteine catabolic process"/>
    <property type="evidence" value="ECO:0007669"/>
    <property type="project" value="InterPro"/>
</dbReference>
<dbReference type="Gene3D" id="3.50.50.60">
    <property type="entry name" value="FAD/NAD(P)-binding domain"/>
    <property type="match status" value="2"/>
</dbReference>
<evidence type="ECO:0000256" key="2">
    <source>
        <dbReference type="ARBA" id="ARBA00009967"/>
    </source>
</evidence>
<dbReference type="Proteomes" id="UP001139887">
    <property type="component" value="Unassembled WGS sequence"/>
</dbReference>